<dbReference type="Pfam" id="PF25990">
    <property type="entry name" value="Beta-barrel_YknX"/>
    <property type="match status" value="1"/>
</dbReference>
<dbReference type="PANTHER" id="PTHR32347:SF14">
    <property type="entry name" value="EFFLUX SYSTEM COMPONENT YKNX-RELATED"/>
    <property type="match status" value="1"/>
</dbReference>
<feature type="transmembrane region" description="Helical" evidence="4">
    <location>
        <begin position="7"/>
        <end position="25"/>
    </location>
</feature>
<dbReference type="InterPro" id="IPR050465">
    <property type="entry name" value="UPF0194_transport"/>
</dbReference>
<evidence type="ECO:0000256" key="3">
    <source>
        <dbReference type="ARBA" id="ARBA00023054"/>
    </source>
</evidence>
<evidence type="ECO:0000313" key="6">
    <source>
        <dbReference type="EMBL" id="OBR64811.1"/>
    </source>
</evidence>
<comment type="subcellular location">
    <subcellularLocation>
        <location evidence="1">Cell envelope</location>
    </subcellularLocation>
</comment>
<dbReference type="PANTHER" id="PTHR32347">
    <property type="entry name" value="EFFLUX SYSTEM COMPONENT YKNX-RELATED"/>
    <property type="match status" value="1"/>
</dbReference>
<dbReference type="NCBIfam" id="TIGR01730">
    <property type="entry name" value="RND_mfp"/>
    <property type="match status" value="1"/>
</dbReference>
<keyword evidence="4" id="KW-0472">Membrane</keyword>
<sequence>MKKKIKWIVIAIVLAGVSFFLYSISKPAPIADPSLEMDAITFQVTKETLSHTVKVKGKSLYEQETSVYSPFSSKVTEWKVEDGQQVNAGDILFTLDQTDLNNAITQEEAELRQSALEAELQGYLKTIDDETAGADLTEESRKKMLANREISRLTTELNNVKKSIQQKGLEQKKQQLKEAAYRSPATGIFLFDAASKKARVLGDNQYVGKIVDLSKLEFVALVGEQDVFRIKPDMSVQVTMSAMKEVPLTGKVTKVSKFAKTGTDQNSLNQAAQFEVTIALEPSEYLIAGLSLTGDIETTRKEDVLTLPSISIMKDTTSSYVMLDNGSGQFERRDIKTGLETSDKTEVLEGLKEGDSVALP</sequence>
<dbReference type="GO" id="GO:0016020">
    <property type="term" value="C:membrane"/>
    <property type="evidence" value="ECO:0007669"/>
    <property type="project" value="InterPro"/>
</dbReference>
<dbReference type="RefSeq" id="WP_068683879.1">
    <property type="nucleotide sequence ID" value="NZ_LYPA01000064.1"/>
</dbReference>
<accession>A0A1A5YGN7</accession>
<evidence type="ECO:0000313" key="7">
    <source>
        <dbReference type="Proteomes" id="UP000092024"/>
    </source>
</evidence>
<keyword evidence="7" id="KW-1185">Reference proteome</keyword>
<evidence type="ECO:0000256" key="2">
    <source>
        <dbReference type="ARBA" id="ARBA00009477"/>
    </source>
</evidence>
<dbReference type="STRING" id="1844972.A7K91_04290"/>
<dbReference type="OrthoDB" id="2541666at2"/>
<dbReference type="EMBL" id="LYPA01000064">
    <property type="protein sequence ID" value="OBR64811.1"/>
    <property type="molecule type" value="Genomic_DNA"/>
</dbReference>
<evidence type="ECO:0000259" key="5">
    <source>
        <dbReference type="Pfam" id="PF25990"/>
    </source>
</evidence>
<name>A0A1A5YGN7_9BACL</name>
<dbReference type="Gene3D" id="2.40.420.20">
    <property type="match status" value="1"/>
</dbReference>
<dbReference type="Gene3D" id="2.40.30.170">
    <property type="match status" value="1"/>
</dbReference>
<evidence type="ECO:0000256" key="1">
    <source>
        <dbReference type="ARBA" id="ARBA00004196"/>
    </source>
</evidence>
<reference evidence="6 7" key="1">
    <citation type="submission" date="2016-05" db="EMBL/GenBank/DDBJ databases">
        <title>Paenibacillus oryzae. sp. nov., isolated from the rice root.</title>
        <authorList>
            <person name="Zhang J."/>
            <person name="Zhang X."/>
        </authorList>
    </citation>
    <scope>NUCLEOTIDE SEQUENCE [LARGE SCALE GENOMIC DNA]</scope>
    <source>
        <strain evidence="6 7">1DrF-4</strain>
    </source>
</reference>
<dbReference type="AlphaFoldDB" id="A0A1A5YGN7"/>
<protein>
    <submittedName>
        <fullName evidence="6">Efflux transporter periplasmic adaptor subunit</fullName>
    </submittedName>
</protein>
<keyword evidence="3" id="KW-0175">Coiled coil</keyword>
<dbReference type="InterPro" id="IPR006143">
    <property type="entry name" value="RND_pump_MFP"/>
</dbReference>
<dbReference type="InterPro" id="IPR058636">
    <property type="entry name" value="Beta-barrel_YknX"/>
</dbReference>
<keyword evidence="4" id="KW-1133">Transmembrane helix</keyword>
<comment type="caution">
    <text evidence="6">The sequence shown here is derived from an EMBL/GenBank/DDBJ whole genome shotgun (WGS) entry which is preliminary data.</text>
</comment>
<dbReference type="GO" id="GO:0030313">
    <property type="term" value="C:cell envelope"/>
    <property type="evidence" value="ECO:0007669"/>
    <property type="project" value="UniProtKB-SubCell"/>
</dbReference>
<gene>
    <name evidence="6" type="ORF">A7K91_04290</name>
</gene>
<proteinExistence type="inferred from homology"/>
<dbReference type="SUPFAM" id="SSF111369">
    <property type="entry name" value="HlyD-like secretion proteins"/>
    <property type="match status" value="1"/>
</dbReference>
<organism evidence="6 7">
    <name type="scientific">Paenibacillus oryzae</name>
    <dbReference type="NCBI Taxonomy" id="1844972"/>
    <lineage>
        <taxon>Bacteria</taxon>
        <taxon>Bacillati</taxon>
        <taxon>Bacillota</taxon>
        <taxon>Bacilli</taxon>
        <taxon>Bacillales</taxon>
        <taxon>Paenibacillaceae</taxon>
        <taxon>Paenibacillus</taxon>
    </lineage>
</organism>
<dbReference type="Proteomes" id="UP000092024">
    <property type="component" value="Unassembled WGS sequence"/>
</dbReference>
<feature type="domain" description="YknX-like beta-barrel" evidence="5">
    <location>
        <begin position="220"/>
        <end position="291"/>
    </location>
</feature>
<dbReference type="Gene3D" id="2.40.50.100">
    <property type="match status" value="1"/>
</dbReference>
<comment type="similarity">
    <text evidence="2">Belongs to the membrane fusion protein (MFP) (TC 8.A.1) family.</text>
</comment>
<dbReference type="GO" id="GO:0022857">
    <property type="term" value="F:transmembrane transporter activity"/>
    <property type="evidence" value="ECO:0007669"/>
    <property type="project" value="InterPro"/>
</dbReference>
<evidence type="ECO:0000256" key="4">
    <source>
        <dbReference type="SAM" id="Phobius"/>
    </source>
</evidence>
<keyword evidence="4" id="KW-0812">Transmembrane</keyword>